<accession>A0ABX4EK59</accession>
<comment type="caution">
    <text evidence="2">The sequence shown here is derived from an EMBL/GenBank/DDBJ whole genome shotgun (WGS) entry which is preliminary data.</text>
</comment>
<name>A0ABX4EK59_SEGBR</name>
<dbReference type="InterPro" id="IPR051706">
    <property type="entry name" value="Glycosyltransferase_domain"/>
</dbReference>
<proteinExistence type="predicted"/>
<dbReference type="InterPro" id="IPR029044">
    <property type="entry name" value="Nucleotide-diphossugar_trans"/>
</dbReference>
<evidence type="ECO:0000313" key="3">
    <source>
        <dbReference type="Proteomes" id="UP000216189"/>
    </source>
</evidence>
<reference evidence="2 3" key="1">
    <citation type="submission" date="2017-08" db="EMBL/GenBank/DDBJ databases">
        <title>Comparative genomics of non-oral Prevotella species.</title>
        <authorList>
            <person name="Accetto T."/>
            <person name="Nograsek B."/>
            <person name="Avgustin G."/>
        </authorList>
    </citation>
    <scope>NUCLEOTIDE SEQUENCE [LARGE SCALE GENOMIC DNA]</scope>
    <source>
        <strain evidence="2 3">TC1-1</strain>
    </source>
</reference>
<dbReference type="GeneID" id="72479490"/>
<protein>
    <recommendedName>
        <fullName evidence="4">Glycosyl transferase</fullName>
    </recommendedName>
</protein>
<dbReference type="RefSeq" id="WP_027454134.1">
    <property type="nucleotide sequence ID" value="NZ_CAJOJX010000006.1"/>
</dbReference>
<dbReference type="Proteomes" id="UP000216189">
    <property type="component" value="Unassembled WGS sequence"/>
</dbReference>
<dbReference type="EMBL" id="NPJF01000015">
    <property type="protein sequence ID" value="OYP56965.1"/>
    <property type="molecule type" value="Genomic_DNA"/>
</dbReference>
<dbReference type="PANTHER" id="PTHR32385">
    <property type="entry name" value="MANNOSYL PHOSPHORYLINOSITOL CERAMIDE SYNTHASE"/>
    <property type="match status" value="1"/>
</dbReference>
<gene>
    <name evidence="2" type="ORF">CIK91_01800</name>
</gene>
<sequence>MIPKVIHYCWFGGKALPRSVKKCIRTWKKMCPDYVIKEWNESNFDLDFCPYVREAYDHKFYAFVSDVVRLYALYYEGGIYMDIDVELKKPLDSFLYHVGFCGYESRNELGTAILASEKGTTWVKDNLEVYLHSQFILPDGRKNLLTNVKRLTKYFMAYGLRADNTHQDITHEMTVYPKTVFCPLCWDNKPSQFSDKTVAIHHFEGSWLPEDERLRLKYPKWYTWIYYFYWLPKYEFKTKILRQDVKRK</sequence>
<organism evidence="2 3">
    <name type="scientific">Segatella bryantii</name>
    <name type="common">Prevotella bryantii</name>
    <dbReference type="NCBI Taxonomy" id="77095"/>
    <lineage>
        <taxon>Bacteria</taxon>
        <taxon>Pseudomonadati</taxon>
        <taxon>Bacteroidota</taxon>
        <taxon>Bacteroidia</taxon>
        <taxon>Bacteroidales</taxon>
        <taxon>Prevotellaceae</taxon>
        <taxon>Segatella</taxon>
    </lineage>
</organism>
<dbReference type="SUPFAM" id="SSF53448">
    <property type="entry name" value="Nucleotide-diphospho-sugar transferases"/>
    <property type="match status" value="1"/>
</dbReference>
<dbReference type="Gene3D" id="3.90.550.20">
    <property type="match status" value="1"/>
</dbReference>
<evidence type="ECO:0000256" key="1">
    <source>
        <dbReference type="ARBA" id="ARBA00022679"/>
    </source>
</evidence>
<evidence type="ECO:0008006" key="4">
    <source>
        <dbReference type="Google" id="ProtNLM"/>
    </source>
</evidence>
<dbReference type="PANTHER" id="PTHR32385:SF15">
    <property type="entry name" value="INOSITOL PHOSPHOCERAMIDE MANNOSYLTRANSFERASE 1"/>
    <property type="match status" value="1"/>
</dbReference>
<keyword evidence="1" id="KW-0808">Transferase</keyword>
<keyword evidence="3" id="KW-1185">Reference proteome</keyword>
<evidence type="ECO:0000313" key="2">
    <source>
        <dbReference type="EMBL" id="OYP56965.1"/>
    </source>
</evidence>
<dbReference type="Pfam" id="PF04488">
    <property type="entry name" value="Gly_transf_sug"/>
    <property type="match status" value="1"/>
</dbReference>
<dbReference type="InterPro" id="IPR007577">
    <property type="entry name" value="GlycoTrfase_DXD_sugar-bd_CS"/>
</dbReference>